<name>A0A1G9P5B7_9BURK</name>
<dbReference type="AlphaFoldDB" id="A0A1G9P5B7"/>
<organism evidence="5 6">
    <name type="scientific">Oryzisolibacter propanilivorax</name>
    <dbReference type="NCBI Taxonomy" id="1527607"/>
    <lineage>
        <taxon>Bacteria</taxon>
        <taxon>Pseudomonadati</taxon>
        <taxon>Pseudomonadota</taxon>
        <taxon>Betaproteobacteria</taxon>
        <taxon>Burkholderiales</taxon>
        <taxon>Comamonadaceae</taxon>
        <taxon>Oryzisolibacter</taxon>
    </lineage>
</organism>
<reference evidence="6" key="1">
    <citation type="submission" date="2016-10" db="EMBL/GenBank/DDBJ databases">
        <authorList>
            <person name="Varghese N."/>
            <person name="Submissions S."/>
        </authorList>
    </citation>
    <scope>NUCLEOTIDE SEQUENCE [LARGE SCALE GENOMIC DNA]</scope>
    <source>
        <strain evidence="6">EPL6</strain>
    </source>
</reference>
<keyword evidence="3 4" id="KW-0732">Signal</keyword>
<evidence type="ECO:0000256" key="1">
    <source>
        <dbReference type="ARBA" id="ARBA00009175"/>
    </source>
</evidence>
<dbReference type="InterPro" id="IPR005950">
    <property type="entry name" value="ModA"/>
</dbReference>
<protein>
    <submittedName>
        <fullName evidence="5">Molybdate transport system substrate-binding protein</fullName>
    </submittedName>
</protein>
<dbReference type="EMBL" id="FNHP01000001">
    <property type="protein sequence ID" value="SDL93743.1"/>
    <property type="molecule type" value="Genomic_DNA"/>
</dbReference>
<dbReference type="NCBIfam" id="TIGR01256">
    <property type="entry name" value="modA"/>
    <property type="match status" value="1"/>
</dbReference>
<gene>
    <name evidence="5" type="ORF">SAMN05428957_101196</name>
</gene>
<feature type="signal peptide" evidence="4">
    <location>
        <begin position="1"/>
        <end position="20"/>
    </location>
</feature>
<comment type="similarity">
    <text evidence="1">Belongs to the bacterial solute-binding protein ModA family.</text>
</comment>
<evidence type="ECO:0000256" key="2">
    <source>
        <dbReference type="ARBA" id="ARBA00022723"/>
    </source>
</evidence>
<dbReference type="GO" id="GO:0046872">
    <property type="term" value="F:metal ion binding"/>
    <property type="evidence" value="ECO:0007669"/>
    <property type="project" value="UniProtKB-KW"/>
</dbReference>
<dbReference type="Gene3D" id="3.40.190.10">
    <property type="entry name" value="Periplasmic binding protein-like II"/>
    <property type="match status" value="2"/>
</dbReference>
<dbReference type="Pfam" id="PF13531">
    <property type="entry name" value="SBP_bac_11"/>
    <property type="match status" value="1"/>
</dbReference>
<dbReference type="STRING" id="1527607.SAMN05428957_101196"/>
<keyword evidence="2" id="KW-0479">Metal-binding</keyword>
<dbReference type="PANTHER" id="PTHR30632:SF14">
    <property type="entry name" value="TUNGSTATE_MOLYBDATE_CHROMATE-BINDING PROTEIN MODA"/>
    <property type="match status" value="1"/>
</dbReference>
<dbReference type="Proteomes" id="UP000198552">
    <property type="component" value="Unassembled WGS sequence"/>
</dbReference>
<dbReference type="SUPFAM" id="SSF53850">
    <property type="entry name" value="Periplasmic binding protein-like II"/>
    <property type="match status" value="1"/>
</dbReference>
<proteinExistence type="inferred from homology"/>
<dbReference type="PANTHER" id="PTHR30632">
    <property type="entry name" value="MOLYBDATE-BINDING PERIPLASMIC PROTEIN"/>
    <property type="match status" value="1"/>
</dbReference>
<dbReference type="RefSeq" id="WP_245703754.1">
    <property type="nucleotide sequence ID" value="NZ_FNHP01000001.1"/>
</dbReference>
<evidence type="ECO:0000256" key="3">
    <source>
        <dbReference type="ARBA" id="ARBA00022729"/>
    </source>
</evidence>
<dbReference type="InterPro" id="IPR050682">
    <property type="entry name" value="ModA/WtpA"/>
</dbReference>
<evidence type="ECO:0000313" key="6">
    <source>
        <dbReference type="Proteomes" id="UP000198552"/>
    </source>
</evidence>
<feature type="chain" id="PRO_5011472706" evidence="4">
    <location>
        <begin position="21"/>
        <end position="242"/>
    </location>
</feature>
<evidence type="ECO:0000313" key="5">
    <source>
        <dbReference type="EMBL" id="SDL93743.1"/>
    </source>
</evidence>
<keyword evidence="6" id="KW-1185">Reference proteome</keyword>
<dbReference type="GO" id="GO:0015689">
    <property type="term" value="P:molybdate ion transport"/>
    <property type="evidence" value="ECO:0007669"/>
    <property type="project" value="InterPro"/>
</dbReference>
<dbReference type="GO" id="GO:0030973">
    <property type="term" value="F:molybdate ion binding"/>
    <property type="evidence" value="ECO:0007669"/>
    <property type="project" value="TreeGrafter"/>
</dbReference>
<evidence type="ECO:0000256" key="4">
    <source>
        <dbReference type="SAM" id="SignalP"/>
    </source>
</evidence>
<accession>A0A1G9P5B7</accession>
<sequence>MLRRLFLACAAVVCALPAWAAPNEGSLLVAAGAGYRRPVLQLLEDFSRSSGIRAEASFGNMKQVETQARQNPDIALLIGDKAFLEPMGLAERFTLLGKGRLVLVTREGLELKDIADLREPRFARIALPDRVKAVYGNAATTCLQRTGLAEPLAARLLEVATVPQVGAYVATGEVDAGFVNVTEGQALQGRIGTLIEAPQHCYAPIELSAGVLKGRGEQPAVRAFVEYLASPAARAVLQRHGM</sequence>